<dbReference type="InterPro" id="IPR000073">
    <property type="entry name" value="AB_hydrolase_1"/>
</dbReference>
<keyword evidence="1 3" id="KW-0378">Hydrolase</keyword>
<accession>A0A2W5ASY2</accession>
<comment type="caution">
    <text evidence="3">The sequence shown here is derived from an EMBL/GenBank/DDBJ whole genome shotgun (WGS) entry which is preliminary data.</text>
</comment>
<evidence type="ECO:0000256" key="1">
    <source>
        <dbReference type="ARBA" id="ARBA00022801"/>
    </source>
</evidence>
<dbReference type="Proteomes" id="UP000248614">
    <property type="component" value="Unassembled WGS sequence"/>
</dbReference>
<dbReference type="Gene3D" id="3.40.50.1820">
    <property type="entry name" value="alpha/beta hydrolase"/>
    <property type="match status" value="1"/>
</dbReference>
<evidence type="ECO:0000313" key="3">
    <source>
        <dbReference type="EMBL" id="PZO73611.1"/>
    </source>
</evidence>
<dbReference type="AlphaFoldDB" id="A0A2W5ASY2"/>
<feature type="domain" description="AB hydrolase-1" evidence="2">
    <location>
        <begin position="1"/>
        <end position="253"/>
    </location>
</feature>
<dbReference type="InterPro" id="IPR000639">
    <property type="entry name" value="Epox_hydrolase-like"/>
</dbReference>
<dbReference type="PRINTS" id="PR00412">
    <property type="entry name" value="EPOXHYDRLASE"/>
</dbReference>
<dbReference type="GO" id="GO:0016787">
    <property type="term" value="F:hydrolase activity"/>
    <property type="evidence" value="ECO:0007669"/>
    <property type="project" value="UniProtKB-KW"/>
</dbReference>
<name>A0A2W5ASY2_9SPHN</name>
<evidence type="ECO:0000313" key="4">
    <source>
        <dbReference type="Proteomes" id="UP000248614"/>
    </source>
</evidence>
<dbReference type="Pfam" id="PF00561">
    <property type="entry name" value="Abhydrolase_1"/>
    <property type="match status" value="1"/>
</dbReference>
<sequence>MIFLHGFPESHRTWRHQLPEFARDHFVVAPDQRGYAASDKPPAVGDYAPDRIVADLIALADALDIGRFTLVGHDWGGAVAWLAALHHPDRVERLVICNAPHPLVFQRSLFDDPDQRAASQYVTRFRDTSLDRGLVGAGLERFFTTGFARFVTRTIAGEDKAAYLAEWASPGAMTAMLNWYRASPIIVPAPGETPGRPAWLDGPFPPVTQPTLVVWGMQDQALLPVQLSGLGQHVPDLTVVEVDAGHFVPWEAPDAVNRAIRGWIATHPVPAPAPR</sequence>
<evidence type="ECO:0000259" key="2">
    <source>
        <dbReference type="Pfam" id="PF00561"/>
    </source>
</evidence>
<organism evidence="3 4">
    <name type="scientific">Sphingomonas hengshuiensis</name>
    <dbReference type="NCBI Taxonomy" id="1609977"/>
    <lineage>
        <taxon>Bacteria</taxon>
        <taxon>Pseudomonadati</taxon>
        <taxon>Pseudomonadota</taxon>
        <taxon>Alphaproteobacteria</taxon>
        <taxon>Sphingomonadales</taxon>
        <taxon>Sphingomonadaceae</taxon>
        <taxon>Sphingomonas</taxon>
    </lineage>
</organism>
<dbReference type="PRINTS" id="PR00111">
    <property type="entry name" value="ABHYDROLASE"/>
</dbReference>
<dbReference type="SUPFAM" id="SSF53474">
    <property type="entry name" value="alpha/beta-Hydrolases"/>
    <property type="match status" value="1"/>
</dbReference>
<dbReference type="PANTHER" id="PTHR43329">
    <property type="entry name" value="EPOXIDE HYDROLASE"/>
    <property type="match status" value="1"/>
</dbReference>
<dbReference type="InterPro" id="IPR029058">
    <property type="entry name" value="AB_hydrolase_fold"/>
</dbReference>
<protein>
    <submittedName>
        <fullName evidence="3">Alpha/beta hydrolase</fullName>
    </submittedName>
</protein>
<reference evidence="3 4" key="1">
    <citation type="submission" date="2017-08" db="EMBL/GenBank/DDBJ databases">
        <title>Infants hospitalized years apart are colonized by the same room-sourced microbial strains.</title>
        <authorList>
            <person name="Brooks B."/>
            <person name="Olm M.R."/>
            <person name="Firek B.A."/>
            <person name="Baker R."/>
            <person name="Thomas B.C."/>
            <person name="Morowitz M.J."/>
            <person name="Banfield J.F."/>
        </authorList>
    </citation>
    <scope>NUCLEOTIDE SEQUENCE [LARGE SCALE GENOMIC DNA]</scope>
    <source>
        <strain evidence="3">S2_018_000_R3_110</strain>
    </source>
</reference>
<proteinExistence type="predicted"/>
<gene>
    <name evidence="3" type="ORF">DI632_14460</name>
</gene>
<dbReference type="EMBL" id="QFNF01000050">
    <property type="protein sequence ID" value="PZO73611.1"/>
    <property type="molecule type" value="Genomic_DNA"/>
</dbReference>